<comment type="similarity">
    <text evidence="4">Belongs to the D-alanine--D-alanine ligase family.</text>
</comment>
<evidence type="ECO:0000256" key="12">
    <source>
        <dbReference type="ARBA" id="ARBA00023316"/>
    </source>
</evidence>
<dbReference type="SUPFAM" id="SSF56059">
    <property type="entry name" value="Glutathione synthetase ATP-binding domain-like"/>
    <property type="match status" value="1"/>
</dbReference>
<dbReference type="RefSeq" id="WP_131163393.1">
    <property type="nucleotide sequence ID" value="NZ_QPGQ01000010.1"/>
</dbReference>
<comment type="catalytic activity">
    <reaction evidence="13">
        <text>2 D-alanine + ATP = D-alanyl-D-alanine + ADP + phosphate + H(+)</text>
        <dbReference type="Rhea" id="RHEA:11224"/>
        <dbReference type="ChEBI" id="CHEBI:15378"/>
        <dbReference type="ChEBI" id="CHEBI:30616"/>
        <dbReference type="ChEBI" id="CHEBI:43474"/>
        <dbReference type="ChEBI" id="CHEBI:57416"/>
        <dbReference type="ChEBI" id="CHEBI:57822"/>
        <dbReference type="ChEBI" id="CHEBI:456216"/>
        <dbReference type="EC" id="6.3.2.4"/>
    </reaction>
</comment>
<dbReference type="PANTHER" id="PTHR23132">
    <property type="entry name" value="D-ALANINE--D-ALANINE LIGASE"/>
    <property type="match status" value="1"/>
</dbReference>
<dbReference type="AlphaFoldDB" id="A0A4Q9JWC9"/>
<evidence type="ECO:0000256" key="7">
    <source>
        <dbReference type="ARBA" id="ARBA00022598"/>
    </source>
</evidence>
<dbReference type="Pfam" id="PF01820">
    <property type="entry name" value="Dala_Dala_lig_N"/>
    <property type="match status" value="1"/>
</dbReference>
<dbReference type="PROSITE" id="PS00843">
    <property type="entry name" value="DALA_DALA_LIGASE_1"/>
    <property type="match status" value="1"/>
</dbReference>
<evidence type="ECO:0000256" key="13">
    <source>
        <dbReference type="ARBA" id="ARBA00047614"/>
    </source>
</evidence>
<dbReference type="Gene3D" id="3.40.50.20">
    <property type="match status" value="1"/>
</dbReference>
<dbReference type="EMBL" id="QPGR01000001">
    <property type="protein sequence ID" value="TBR82405.1"/>
    <property type="molecule type" value="Genomic_DNA"/>
</dbReference>
<keyword evidence="12" id="KW-0961">Cell wall biogenesis/degradation</keyword>
<evidence type="ECO:0000256" key="9">
    <source>
        <dbReference type="ARBA" id="ARBA00022840"/>
    </source>
</evidence>
<evidence type="ECO:0000256" key="6">
    <source>
        <dbReference type="ARBA" id="ARBA00022490"/>
    </source>
</evidence>
<dbReference type="Pfam" id="PF07478">
    <property type="entry name" value="Dala_Dala_lig_C"/>
    <property type="match status" value="1"/>
</dbReference>
<evidence type="ECO:0000256" key="5">
    <source>
        <dbReference type="ARBA" id="ARBA00012216"/>
    </source>
</evidence>
<keyword evidence="17" id="KW-1185">Reference proteome</keyword>
<evidence type="ECO:0000256" key="14">
    <source>
        <dbReference type="PROSITE-ProRule" id="PRU00409"/>
    </source>
</evidence>
<comment type="cofactor">
    <cofactor evidence="2">
        <name>Mg(2+)</name>
        <dbReference type="ChEBI" id="CHEBI:18420"/>
    </cofactor>
</comment>
<dbReference type="GO" id="GO:0046872">
    <property type="term" value="F:metal ion binding"/>
    <property type="evidence" value="ECO:0007669"/>
    <property type="project" value="InterPro"/>
</dbReference>
<evidence type="ECO:0000256" key="10">
    <source>
        <dbReference type="ARBA" id="ARBA00022960"/>
    </source>
</evidence>
<dbReference type="InterPro" id="IPR013815">
    <property type="entry name" value="ATP_grasp_subdomain_1"/>
</dbReference>
<dbReference type="InterPro" id="IPR005905">
    <property type="entry name" value="D_ala_D_ala"/>
</dbReference>
<dbReference type="EC" id="6.3.2.4" evidence="5"/>
<sequence length="345" mass="40092">MNYAIIFGGNSYEHEISIVSAVVLKKILKEVIFIFCDSERNFYLIPSEKMNSKTFCKALYKKEKQIFLKNAGFYQKNLFNEKKIEFDCAINLIHGKDGEDGKIAALFDFYKINYIGARLEASVLSYNKELTKLYAQKVGVKTLPYFMIKKYDNQKQDIEFPVILKPARLGSSIGISVAKNEKEFEYAKDVAFEFDDEILVESFKNNIKEYNLAGCMIDDEFIFSIIEEPNKQEYLDFKQKYLSFSSHTTIKEAPLEEKLKEKLKENFKKIYNPLFKGALIRCDFFIINDEVYLNEINPNPGSLANYLFSNFTEVLQKLAQNCKNEKSLQIEYKFLNSINGQKGKL</sequence>
<dbReference type="GO" id="GO:0008360">
    <property type="term" value="P:regulation of cell shape"/>
    <property type="evidence" value="ECO:0007669"/>
    <property type="project" value="UniProtKB-KW"/>
</dbReference>
<evidence type="ECO:0000256" key="1">
    <source>
        <dbReference type="ARBA" id="ARBA00001936"/>
    </source>
</evidence>
<keyword evidence="7 16" id="KW-0436">Ligase</keyword>
<accession>A0A4Q9JWC9</accession>
<comment type="cofactor">
    <cofactor evidence="1">
        <name>Mn(2+)</name>
        <dbReference type="ChEBI" id="CHEBI:29035"/>
    </cofactor>
</comment>
<feature type="domain" description="ATP-grasp" evidence="15">
    <location>
        <begin position="132"/>
        <end position="323"/>
    </location>
</feature>
<dbReference type="PANTHER" id="PTHR23132:SF23">
    <property type="entry name" value="D-ALANINE--D-ALANINE LIGASE B"/>
    <property type="match status" value="1"/>
</dbReference>
<evidence type="ECO:0000259" key="15">
    <source>
        <dbReference type="PROSITE" id="PS50975"/>
    </source>
</evidence>
<evidence type="ECO:0000256" key="4">
    <source>
        <dbReference type="ARBA" id="ARBA00010871"/>
    </source>
</evidence>
<dbReference type="GO" id="GO:0071555">
    <property type="term" value="P:cell wall organization"/>
    <property type="evidence" value="ECO:0007669"/>
    <property type="project" value="UniProtKB-KW"/>
</dbReference>
<comment type="caution">
    <text evidence="16">The sequence shown here is derived from an EMBL/GenBank/DDBJ whole genome shotgun (WGS) entry which is preliminary data.</text>
</comment>
<organism evidence="16 17">
    <name type="scientific">Campylobacter novaezeelandiae</name>
    <dbReference type="NCBI Taxonomy" id="2267891"/>
    <lineage>
        <taxon>Bacteria</taxon>
        <taxon>Pseudomonadati</taxon>
        <taxon>Campylobacterota</taxon>
        <taxon>Epsilonproteobacteria</taxon>
        <taxon>Campylobacterales</taxon>
        <taxon>Campylobacteraceae</taxon>
        <taxon>Campylobacter</taxon>
    </lineage>
</organism>
<dbReference type="InterPro" id="IPR016185">
    <property type="entry name" value="PreATP-grasp_dom_sf"/>
</dbReference>
<evidence type="ECO:0000256" key="2">
    <source>
        <dbReference type="ARBA" id="ARBA00001946"/>
    </source>
</evidence>
<dbReference type="OrthoDB" id="9813261at2"/>
<dbReference type="InterPro" id="IPR011095">
    <property type="entry name" value="Dala_Dala_lig_C"/>
</dbReference>
<dbReference type="InterPro" id="IPR011761">
    <property type="entry name" value="ATP-grasp"/>
</dbReference>
<dbReference type="Gene3D" id="3.30.470.20">
    <property type="entry name" value="ATP-grasp fold, B domain"/>
    <property type="match status" value="1"/>
</dbReference>
<evidence type="ECO:0000313" key="16">
    <source>
        <dbReference type="EMBL" id="TBR82405.1"/>
    </source>
</evidence>
<dbReference type="GO" id="GO:0008716">
    <property type="term" value="F:D-alanine-D-alanine ligase activity"/>
    <property type="evidence" value="ECO:0007669"/>
    <property type="project" value="UniProtKB-EC"/>
</dbReference>
<dbReference type="GO" id="GO:0009252">
    <property type="term" value="P:peptidoglycan biosynthetic process"/>
    <property type="evidence" value="ECO:0007669"/>
    <property type="project" value="UniProtKB-KW"/>
</dbReference>
<dbReference type="Proteomes" id="UP000292583">
    <property type="component" value="Unassembled WGS sequence"/>
</dbReference>
<dbReference type="GO" id="GO:0005524">
    <property type="term" value="F:ATP binding"/>
    <property type="evidence" value="ECO:0007669"/>
    <property type="project" value="UniProtKB-UniRule"/>
</dbReference>
<evidence type="ECO:0000256" key="11">
    <source>
        <dbReference type="ARBA" id="ARBA00022984"/>
    </source>
</evidence>
<evidence type="ECO:0000313" key="17">
    <source>
        <dbReference type="Proteomes" id="UP000292583"/>
    </source>
</evidence>
<comment type="subcellular location">
    <subcellularLocation>
        <location evidence="3">Cytoplasm</location>
    </subcellularLocation>
</comment>
<keyword evidence="11" id="KW-0573">Peptidoglycan synthesis</keyword>
<dbReference type="Gene3D" id="3.30.1490.20">
    <property type="entry name" value="ATP-grasp fold, A domain"/>
    <property type="match status" value="1"/>
</dbReference>
<protein>
    <recommendedName>
        <fullName evidence="5">D-alanine--D-alanine ligase</fullName>
        <ecNumber evidence="5">6.3.2.4</ecNumber>
    </recommendedName>
</protein>
<dbReference type="InterPro" id="IPR000291">
    <property type="entry name" value="D-Ala_lig_Van_CS"/>
</dbReference>
<keyword evidence="8 14" id="KW-0547">Nucleotide-binding</keyword>
<gene>
    <name evidence="16" type="ORF">DU473_00765</name>
</gene>
<proteinExistence type="inferred from homology"/>
<name>A0A4Q9JWC9_9BACT</name>
<evidence type="ECO:0000256" key="3">
    <source>
        <dbReference type="ARBA" id="ARBA00004496"/>
    </source>
</evidence>
<dbReference type="GO" id="GO:0005737">
    <property type="term" value="C:cytoplasm"/>
    <property type="evidence" value="ECO:0007669"/>
    <property type="project" value="UniProtKB-SubCell"/>
</dbReference>
<dbReference type="PROSITE" id="PS50975">
    <property type="entry name" value="ATP_GRASP"/>
    <property type="match status" value="1"/>
</dbReference>
<keyword evidence="6" id="KW-0963">Cytoplasm</keyword>
<dbReference type="InterPro" id="IPR011127">
    <property type="entry name" value="Dala_Dala_lig_N"/>
</dbReference>
<keyword evidence="9 14" id="KW-0067">ATP-binding</keyword>
<dbReference type="NCBIfam" id="NF002527">
    <property type="entry name" value="PRK01966.1-3"/>
    <property type="match status" value="1"/>
</dbReference>
<dbReference type="PROSITE" id="PS00844">
    <property type="entry name" value="DALA_DALA_LIGASE_2"/>
    <property type="match status" value="1"/>
</dbReference>
<dbReference type="NCBIfam" id="TIGR01205">
    <property type="entry name" value="D_ala_D_alaTIGR"/>
    <property type="match status" value="1"/>
</dbReference>
<keyword evidence="10" id="KW-0133">Cell shape</keyword>
<reference evidence="16 17" key="1">
    <citation type="submission" date="2018-07" db="EMBL/GenBank/DDBJ databases">
        <title>Campylobacter zealandensis sp. nov., isolated from birds and water in New Zealand.</title>
        <authorList>
            <person name="Wilkinson D.A."/>
            <person name="Biggs P.J."/>
            <person name="French N.P."/>
            <person name="Midwinter A.C."/>
        </authorList>
    </citation>
    <scope>NUCLEOTIDE SEQUENCE [LARGE SCALE GENOMIC DNA]</scope>
    <source>
        <strain evidence="16 17">B423b</strain>
    </source>
</reference>
<dbReference type="SUPFAM" id="SSF52440">
    <property type="entry name" value="PreATP-grasp domain"/>
    <property type="match status" value="1"/>
</dbReference>
<evidence type="ECO:0000256" key="8">
    <source>
        <dbReference type="ARBA" id="ARBA00022741"/>
    </source>
</evidence>